<dbReference type="InterPro" id="IPR029063">
    <property type="entry name" value="SAM-dependent_MTases_sf"/>
</dbReference>
<dbReference type="OrthoDB" id="292760at2"/>
<organism evidence="2 3">
    <name type="scientific">Parasedimentitalea marina</name>
    <dbReference type="NCBI Taxonomy" id="2483033"/>
    <lineage>
        <taxon>Bacteria</taxon>
        <taxon>Pseudomonadati</taxon>
        <taxon>Pseudomonadota</taxon>
        <taxon>Alphaproteobacteria</taxon>
        <taxon>Rhodobacterales</taxon>
        <taxon>Paracoccaceae</taxon>
        <taxon>Parasedimentitalea</taxon>
    </lineage>
</organism>
<keyword evidence="2" id="KW-0808">Transferase</keyword>
<name>A0A3T0N1U2_9RHOB</name>
<dbReference type="Gene3D" id="3.40.50.150">
    <property type="entry name" value="Vaccinia Virus protein VP39"/>
    <property type="match status" value="1"/>
</dbReference>
<evidence type="ECO:0000259" key="1">
    <source>
        <dbReference type="Pfam" id="PF05050"/>
    </source>
</evidence>
<dbReference type="GO" id="GO:0008168">
    <property type="term" value="F:methyltransferase activity"/>
    <property type="evidence" value="ECO:0007669"/>
    <property type="project" value="UniProtKB-KW"/>
</dbReference>
<accession>A0A3T0N1U2</accession>
<reference evidence="2 3" key="1">
    <citation type="submission" date="2018-10" db="EMBL/GenBank/DDBJ databases">
        <title>Parasedimentitalea marina sp. nov., a psychrophilic bacterium isolated from deep seawater of the New Britain Trench.</title>
        <authorList>
            <person name="Cao J."/>
        </authorList>
    </citation>
    <scope>NUCLEOTIDE SEQUENCE [LARGE SCALE GENOMIC DNA]</scope>
    <source>
        <strain evidence="2 3">W43</strain>
    </source>
</reference>
<dbReference type="InterPro" id="IPR052514">
    <property type="entry name" value="SAM-dependent_MTase"/>
</dbReference>
<dbReference type="NCBIfam" id="TIGR01444">
    <property type="entry name" value="fkbM_fam"/>
    <property type="match status" value="1"/>
</dbReference>
<dbReference type="Pfam" id="PF05050">
    <property type="entry name" value="Methyltransf_21"/>
    <property type="match status" value="1"/>
</dbReference>
<keyword evidence="3" id="KW-1185">Reference proteome</keyword>
<dbReference type="EMBL" id="CP033219">
    <property type="protein sequence ID" value="AZV77998.1"/>
    <property type="molecule type" value="Genomic_DNA"/>
</dbReference>
<feature type="domain" description="Methyltransferase FkbM" evidence="1">
    <location>
        <begin position="62"/>
        <end position="220"/>
    </location>
</feature>
<dbReference type="GO" id="GO:0032259">
    <property type="term" value="P:methylation"/>
    <property type="evidence" value="ECO:0007669"/>
    <property type="project" value="UniProtKB-KW"/>
</dbReference>
<proteinExistence type="predicted"/>
<dbReference type="SUPFAM" id="SSF53335">
    <property type="entry name" value="S-adenosyl-L-methionine-dependent methyltransferases"/>
    <property type="match status" value="1"/>
</dbReference>
<evidence type="ECO:0000313" key="2">
    <source>
        <dbReference type="EMBL" id="AZV77998.1"/>
    </source>
</evidence>
<dbReference type="PANTHER" id="PTHR34203:SF15">
    <property type="entry name" value="SLL1173 PROTEIN"/>
    <property type="match status" value="1"/>
</dbReference>
<dbReference type="KEGG" id="sedi:EBB79_08880"/>
<dbReference type="RefSeq" id="WP_127748553.1">
    <property type="nucleotide sequence ID" value="NZ_CP033219.1"/>
</dbReference>
<evidence type="ECO:0000313" key="3">
    <source>
        <dbReference type="Proteomes" id="UP000283063"/>
    </source>
</evidence>
<dbReference type="PANTHER" id="PTHR34203">
    <property type="entry name" value="METHYLTRANSFERASE, FKBM FAMILY PROTEIN"/>
    <property type="match status" value="1"/>
</dbReference>
<dbReference type="InterPro" id="IPR006342">
    <property type="entry name" value="FkbM_mtfrase"/>
</dbReference>
<dbReference type="Proteomes" id="UP000283063">
    <property type="component" value="Chromosome"/>
</dbReference>
<keyword evidence="2" id="KW-0489">Methyltransferase</keyword>
<gene>
    <name evidence="2" type="ORF">EBB79_08880</name>
</gene>
<dbReference type="AlphaFoldDB" id="A0A3T0N1U2"/>
<sequence>MSSSPDKTTHSVRGETLQLFSGVCGERERSRTAKYYRRGSAKILDEFFFSLLEEARIKDFMECGAHEATATRIFLKNGGKRALAIEANPEIYNRKTQKVSELGAEVVNVGLAEKVGSLDFYIPEKNLGAASFRTKRDGEKKIVIPTTTIDELREKHSLNGHLALWVDVEGFALEVLSGARKTLASRETLILKVEMEHRPRWREQKTYLEVARLLEEADFVPIIGDIEYVDQFNIVYARRDVIAGHEELVASTHDRMRELVETAPL</sequence>
<protein>
    <submittedName>
        <fullName evidence="2">FkbM family methyltransferase</fullName>
    </submittedName>
</protein>